<name>A0A285VJN0_9MICO</name>
<gene>
    <name evidence="2" type="ORF">SAMN05421879_102106</name>
</gene>
<evidence type="ECO:0000313" key="3">
    <source>
        <dbReference type="Proteomes" id="UP000219688"/>
    </source>
</evidence>
<dbReference type="RefSeq" id="WP_097187160.1">
    <property type="nucleotide sequence ID" value="NZ_OBQK01000002.1"/>
</dbReference>
<reference evidence="3" key="1">
    <citation type="submission" date="2017-08" db="EMBL/GenBank/DDBJ databases">
        <authorList>
            <person name="Varghese N."/>
            <person name="Submissions S."/>
        </authorList>
    </citation>
    <scope>NUCLEOTIDE SEQUENCE [LARGE SCALE GENOMIC DNA]</scope>
    <source>
        <strain evidence="3">USBA17B2</strain>
    </source>
</reference>
<dbReference type="Proteomes" id="UP000219688">
    <property type="component" value="Unassembled WGS sequence"/>
</dbReference>
<feature type="chain" id="PRO_5012222357" evidence="1">
    <location>
        <begin position="20"/>
        <end position="460"/>
    </location>
</feature>
<sequence length="460" mass="49230">MHKTFSTALTLALAGTALAAAPSAGHPAAPPTSGDGCEVRVMAWPGGVDDGTVMDIEVVPGLGTVYYGSYLVDDPDRGMARRAVVWYGLDAQPVRVGPAGTAYDIALELTPSGKINGQSVVDETGRERAWVQDLRTGKVTWVDTPEDASGIYVRRINDRGEAAGTVFGEENAKDAVVWWPRVDRPGRVLPAPGKFGYAMGWGINNFRDVVGFFDHYVEQYDAIVTYGVTWDRHGSPTLLASNPGNDGDSFPRVINNAGQAAGGAWYGDFFEGHFEAARWPSPDVIEPLGLLPGGGYSEVYGQSEGGWTVGLADHFDPDSPGALPWGAVDHSVLWTDDLGAARVLPSPYAVEQGQDDWRDWFGGAAHGVNTGLDQVGTSSHDAWRDDGTIRFAPTVYVNASQCGELVPTSHTAFWEEPADEGMALSSLSSEVSTSRVAQGLPAQPRAYHRDAVRERIAELP</sequence>
<organism evidence="2 3">
    <name type="scientific">Ornithinimicrobium cerasi</name>
    <dbReference type="NCBI Taxonomy" id="2248773"/>
    <lineage>
        <taxon>Bacteria</taxon>
        <taxon>Bacillati</taxon>
        <taxon>Actinomycetota</taxon>
        <taxon>Actinomycetes</taxon>
        <taxon>Micrococcales</taxon>
        <taxon>Ornithinimicrobiaceae</taxon>
        <taxon>Ornithinimicrobium</taxon>
    </lineage>
</organism>
<dbReference type="AlphaFoldDB" id="A0A285VJN0"/>
<protein>
    <submittedName>
        <fullName evidence="2">Uncharacterized protein</fullName>
    </submittedName>
</protein>
<feature type="signal peptide" evidence="1">
    <location>
        <begin position="1"/>
        <end position="19"/>
    </location>
</feature>
<keyword evidence="3" id="KW-1185">Reference proteome</keyword>
<keyword evidence="1" id="KW-0732">Signal</keyword>
<evidence type="ECO:0000256" key="1">
    <source>
        <dbReference type="SAM" id="SignalP"/>
    </source>
</evidence>
<evidence type="ECO:0000313" key="2">
    <source>
        <dbReference type="EMBL" id="SOC53748.1"/>
    </source>
</evidence>
<accession>A0A285VJN0</accession>
<proteinExistence type="predicted"/>
<dbReference type="EMBL" id="OBQK01000002">
    <property type="protein sequence ID" value="SOC53748.1"/>
    <property type="molecule type" value="Genomic_DNA"/>
</dbReference>